<sequence length="119" mass="13357">MDTLQKSKTSTTKADLVTLVANKSNYDKKDVEKILETFLKIIVEELVKTKRVKLSGFGTFYVAKQAKRKQYSPFGNKVFESGDCCVPKFIPSNAVKDKVKAKVSPEMLDEPYSLTRSIG</sequence>
<proteinExistence type="inferred from homology"/>
<dbReference type="InterPro" id="IPR010992">
    <property type="entry name" value="IHF-like_DNA-bd_dom_sf"/>
</dbReference>
<evidence type="ECO:0000256" key="3">
    <source>
        <dbReference type="ARBA" id="ARBA00023125"/>
    </source>
</evidence>
<dbReference type="EMBL" id="CP017832">
    <property type="protein sequence ID" value="AOZ97893.1"/>
    <property type="molecule type" value="Genomic_DNA"/>
</dbReference>
<evidence type="ECO:0000313" key="5">
    <source>
        <dbReference type="EMBL" id="AOZ97893.1"/>
    </source>
</evidence>
<dbReference type="RefSeq" id="WP_071177652.1">
    <property type="nucleotide sequence ID" value="NZ_CP017832.1"/>
</dbReference>
<dbReference type="AlphaFoldDB" id="A0A1D9P5V9"/>
<dbReference type="SUPFAM" id="SSF47729">
    <property type="entry name" value="IHF-like DNA-binding proteins"/>
    <property type="match status" value="1"/>
</dbReference>
<protein>
    <submittedName>
        <fullName evidence="5">DNA-binding protein</fullName>
    </submittedName>
</protein>
<dbReference type="GO" id="GO:0030261">
    <property type="term" value="P:chromosome condensation"/>
    <property type="evidence" value="ECO:0007669"/>
    <property type="project" value="UniProtKB-KW"/>
</dbReference>
<name>A0A1D9P5V9_9FIRM</name>
<comment type="similarity">
    <text evidence="1 4">Belongs to the bacterial histone-like protein family.</text>
</comment>
<gene>
    <name evidence="5" type="ORF">bhn_II094</name>
</gene>
<evidence type="ECO:0000313" key="6">
    <source>
        <dbReference type="Proteomes" id="UP000179284"/>
    </source>
</evidence>
<reference evidence="6" key="1">
    <citation type="submission" date="2016-10" db="EMBL/GenBank/DDBJ databases">
        <title>The complete genome sequence of the rumen bacterium Butyrivibrio hungatei MB2003.</title>
        <authorList>
            <person name="Palevich N."/>
            <person name="Kelly W.J."/>
            <person name="Leahy S.C."/>
            <person name="Altermann E."/>
            <person name="Rakonjac J."/>
            <person name="Attwood G.T."/>
        </authorList>
    </citation>
    <scope>NUCLEOTIDE SEQUENCE [LARGE SCALE GENOMIC DNA]</scope>
    <source>
        <strain evidence="6">MB2003</strain>
        <plasmid evidence="6">Plasmid pnp144</plasmid>
    </source>
</reference>
<keyword evidence="2" id="KW-0226">DNA condensation</keyword>
<dbReference type="Proteomes" id="UP000179284">
    <property type="component" value="Plasmid pNP144"/>
</dbReference>
<dbReference type="PANTHER" id="PTHR33175">
    <property type="entry name" value="DNA-BINDING PROTEIN HU"/>
    <property type="match status" value="1"/>
</dbReference>
<dbReference type="SMART" id="SM00411">
    <property type="entry name" value="BHL"/>
    <property type="match status" value="1"/>
</dbReference>
<geneLocation type="plasmid" evidence="6">
    <name>pnp144</name>
</geneLocation>
<organism evidence="5 6">
    <name type="scientific">Butyrivibrio hungatei</name>
    <dbReference type="NCBI Taxonomy" id="185008"/>
    <lineage>
        <taxon>Bacteria</taxon>
        <taxon>Bacillati</taxon>
        <taxon>Bacillota</taxon>
        <taxon>Clostridia</taxon>
        <taxon>Lachnospirales</taxon>
        <taxon>Lachnospiraceae</taxon>
        <taxon>Butyrivibrio</taxon>
    </lineage>
</organism>
<dbReference type="Gene3D" id="4.10.520.10">
    <property type="entry name" value="IHF-like DNA-binding proteins"/>
    <property type="match status" value="1"/>
</dbReference>
<dbReference type="GO" id="GO:0003677">
    <property type="term" value="F:DNA binding"/>
    <property type="evidence" value="ECO:0007669"/>
    <property type="project" value="UniProtKB-KW"/>
</dbReference>
<dbReference type="Pfam" id="PF00216">
    <property type="entry name" value="Bac_DNA_binding"/>
    <property type="match status" value="1"/>
</dbReference>
<keyword evidence="3 5" id="KW-0238">DNA-binding</keyword>
<dbReference type="InterPro" id="IPR000119">
    <property type="entry name" value="Hist_DNA-bd"/>
</dbReference>
<dbReference type="PANTHER" id="PTHR33175:SF3">
    <property type="entry name" value="DNA-BINDING PROTEIN HU-BETA"/>
    <property type="match status" value="1"/>
</dbReference>
<evidence type="ECO:0000256" key="4">
    <source>
        <dbReference type="RuleBase" id="RU003939"/>
    </source>
</evidence>
<dbReference type="KEGG" id="bhu:bhn_II094"/>
<accession>A0A1D9P5V9</accession>
<dbReference type="GO" id="GO:0030527">
    <property type="term" value="F:structural constituent of chromatin"/>
    <property type="evidence" value="ECO:0007669"/>
    <property type="project" value="InterPro"/>
</dbReference>
<evidence type="ECO:0000256" key="2">
    <source>
        <dbReference type="ARBA" id="ARBA00023067"/>
    </source>
</evidence>
<keyword evidence="6" id="KW-1185">Reference proteome</keyword>
<evidence type="ECO:0000256" key="1">
    <source>
        <dbReference type="ARBA" id="ARBA00010529"/>
    </source>
</evidence>
<keyword evidence="5" id="KW-0614">Plasmid</keyword>